<gene>
    <name evidence="6" type="ORF">H8S23_05360</name>
</gene>
<dbReference type="Proteomes" id="UP000659630">
    <property type="component" value="Unassembled WGS sequence"/>
</dbReference>
<evidence type="ECO:0000256" key="2">
    <source>
        <dbReference type="ARBA" id="ARBA00007639"/>
    </source>
</evidence>
<sequence length="346" mass="36502">MKKLLSVLLAFTMVFSLTACGGGQSASGNAGTEPATSGASDTINSPLRAQEDEVYYMLAFYSGIEYWKGCYNGFTKAAELYGAKTEFGGPTDSDIASYVNYIRSVIAKNPAGIALTCNDSTGLIDVINEARAAGIPVVTYDSDSAQSDRLAYLGTGNYNAGAAAAKFIAEQIGHAGEVAIVGSPSGSESQIDRIDGFVEYMEKNEPDIQVVAIEDGKADSVESSKAAASIMQAYPGVKGFYTTSAQMGAGVATAVEESGNTGEIKICAFDTDNATLDFIKAGVITGSVAQGVELMGYWSFQFLFQTQHDLVVDEWEENRLTPLPTTVDTGVSIVTKENADLFYAES</sequence>
<evidence type="ECO:0000259" key="5">
    <source>
        <dbReference type="Pfam" id="PF13407"/>
    </source>
</evidence>
<dbReference type="EMBL" id="JACONZ010000002">
    <property type="protein sequence ID" value="MBC5580925.1"/>
    <property type="molecule type" value="Genomic_DNA"/>
</dbReference>
<dbReference type="RefSeq" id="WP_186887301.1">
    <property type="nucleotide sequence ID" value="NZ_JACONZ010000002.1"/>
</dbReference>
<proteinExistence type="inferred from homology"/>
<dbReference type="GO" id="GO:0030313">
    <property type="term" value="C:cell envelope"/>
    <property type="evidence" value="ECO:0007669"/>
    <property type="project" value="UniProtKB-SubCell"/>
</dbReference>
<accession>A0A923L0Q9</accession>
<dbReference type="SUPFAM" id="SSF53822">
    <property type="entry name" value="Periplasmic binding protein-like I"/>
    <property type="match status" value="1"/>
</dbReference>
<protein>
    <submittedName>
        <fullName evidence="6">Substrate-binding domain-containing protein</fullName>
    </submittedName>
</protein>
<dbReference type="GO" id="GO:0030246">
    <property type="term" value="F:carbohydrate binding"/>
    <property type="evidence" value="ECO:0007669"/>
    <property type="project" value="UniProtKB-ARBA"/>
</dbReference>
<dbReference type="Gene3D" id="3.40.50.2300">
    <property type="match status" value="2"/>
</dbReference>
<dbReference type="PANTHER" id="PTHR46847:SF1">
    <property type="entry name" value="D-ALLOSE-BINDING PERIPLASMIC PROTEIN-RELATED"/>
    <property type="match status" value="1"/>
</dbReference>
<dbReference type="PANTHER" id="PTHR46847">
    <property type="entry name" value="D-ALLOSE-BINDING PERIPLASMIC PROTEIN-RELATED"/>
    <property type="match status" value="1"/>
</dbReference>
<dbReference type="Pfam" id="PF13407">
    <property type="entry name" value="Peripla_BP_4"/>
    <property type="match status" value="1"/>
</dbReference>
<comment type="caution">
    <text evidence="6">The sequence shown here is derived from an EMBL/GenBank/DDBJ whole genome shotgun (WGS) entry which is preliminary data.</text>
</comment>
<name>A0A923L0Q9_9FIRM</name>
<dbReference type="AlphaFoldDB" id="A0A923L0Q9"/>
<reference evidence="6" key="1">
    <citation type="submission" date="2020-08" db="EMBL/GenBank/DDBJ databases">
        <title>Genome public.</title>
        <authorList>
            <person name="Liu C."/>
            <person name="Sun Q."/>
        </authorList>
    </citation>
    <scope>NUCLEOTIDE SEQUENCE</scope>
    <source>
        <strain evidence="6">BX8</strain>
    </source>
</reference>
<evidence type="ECO:0000256" key="4">
    <source>
        <dbReference type="SAM" id="SignalP"/>
    </source>
</evidence>
<evidence type="ECO:0000313" key="7">
    <source>
        <dbReference type="Proteomes" id="UP000659630"/>
    </source>
</evidence>
<evidence type="ECO:0000256" key="3">
    <source>
        <dbReference type="ARBA" id="ARBA00022729"/>
    </source>
</evidence>
<dbReference type="InterPro" id="IPR025997">
    <property type="entry name" value="SBP_2_dom"/>
</dbReference>
<dbReference type="PROSITE" id="PS51257">
    <property type="entry name" value="PROKAR_LIPOPROTEIN"/>
    <property type="match status" value="1"/>
</dbReference>
<organism evidence="6 7">
    <name type="scientific">Anaerofilum hominis</name>
    <dbReference type="NCBI Taxonomy" id="2763016"/>
    <lineage>
        <taxon>Bacteria</taxon>
        <taxon>Bacillati</taxon>
        <taxon>Bacillota</taxon>
        <taxon>Clostridia</taxon>
        <taxon>Eubacteriales</taxon>
        <taxon>Oscillospiraceae</taxon>
        <taxon>Anaerofilum</taxon>
    </lineage>
</organism>
<dbReference type="InterPro" id="IPR028082">
    <property type="entry name" value="Peripla_BP_I"/>
</dbReference>
<feature type="signal peptide" evidence="4">
    <location>
        <begin position="1"/>
        <end position="19"/>
    </location>
</feature>
<evidence type="ECO:0000256" key="1">
    <source>
        <dbReference type="ARBA" id="ARBA00004196"/>
    </source>
</evidence>
<comment type="subcellular location">
    <subcellularLocation>
        <location evidence="1">Cell envelope</location>
    </subcellularLocation>
</comment>
<feature type="domain" description="Periplasmic binding protein" evidence="5">
    <location>
        <begin position="59"/>
        <end position="304"/>
    </location>
</feature>
<keyword evidence="3 4" id="KW-0732">Signal</keyword>
<feature type="chain" id="PRO_5038668518" evidence="4">
    <location>
        <begin position="20"/>
        <end position="346"/>
    </location>
</feature>
<keyword evidence="7" id="KW-1185">Reference proteome</keyword>
<comment type="similarity">
    <text evidence="2">Belongs to the bacterial solute-binding protein 2 family.</text>
</comment>
<evidence type="ECO:0000313" key="6">
    <source>
        <dbReference type="EMBL" id="MBC5580925.1"/>
    </source>
</evidence>